<dbReference type="PROSITE" id="PS00622">
    <property type="entry name" value="HTH_LUXR_1"/>
    <property type="match status" value="1"/>
</dbReference>
<sequence>MFREMESPLTTVLVVDDHPSLRLVLKTHLSQVLGITGILEADNGQSTIQSVKDHQPGLVILDIDIPKINGLDVIPRIRAIQPDIRILVVSGQDQATFAPRVKIAGANGYVSKSQEISEIIRCVEAILAGYTVFPNTESMQSARVGATGQGVDRLSRLSDKEIVIMQMLARGMSNKDIGEALFISNKTVSTHKTRIMGKLEVHTLLELIDFARQCQIAR</sequence>
<accession>A0A6S7ADX5</accession>
<dbReference type="EMBL" id="CADIJX010000018">
    <property type="protein sequence ID" value="CAB3714579.1"/>
    <property type="molecule type" value="Genomic_DNA"/>
</dbReference>
<dbReference type="InterPro" id="IPR001789">
    <property type="entry name" value="Sig_transdc_resp-reg_receiver"/>
</dbReference>
<dbReference type="GO" id="GO:0006355">
    <property type="term" value="P:regulation of DNA-templated transcription"/>
    <property type="evidence" value="ECO:0007669"/>
    <property type="project" value="InterPro"/>
</dbReference>
<dbReference type="SUPFAM" id="SSF46894">
    <property type="entry name" value="C-terminal effector domain of the bipartite response regulators"/>
    <property type="match status" value="1"/>
</dbReference>
<dbReference type="SMART" id="SM00421">
    <property type="entry name" value="HTH_LUXR"/>
    <property type="match status" value="1"/>
</dbReference>
<dbReference type="CDD" id="cd06170">
    <property type="entry name" value="LuxR_C_like"/>
    <property type="match status" value="1"/>
</dbReference>
<evidence type="ECO:0000256" key="3">
    <source>
        <dbReference type="PROSITE-ProRule" id="PRU00169"/>
    </source>
</evidence>
<dbReference type="PANTHER" id="PTHR45566">
    <property type="entry name" value="HTH-TYPE TRANSCRIPTIONAL REGULATOR YHJB-RELATED"/>
    <property type="match status" value="1"/>
</dbReference>
<evidence type="ECO:0000259" key="5">
    <source>
        <dbReference type="PROSITE" id="PS50110"/>
    </source>
</evidence>
<evidence type="ECO:0000313" key="7">
    <source>
        <dbReference type="Proteomes" id="UP000494108"/>
    </source>
</evidence>
<dbReference type="CDD" id="cd17535">
    <property type="entry name" value="REC_NarL-like"/>
    <property type="match status" value="1"/>
</dbReference>
<dbReference type="PRINTS" id="PR00038">
    <property type="entry name" value="HTHLUXR"/>
</dbReference>
<dbReference type="Proteomes" id="UP000494108">
    <property type="component" value="Unassembled WGS sequence"/>
</dbReference>
<dbReference type="GO" id="GO:0000160">
    <property type="term" value="P:phosphorelay signal transduction system"/>
    <property type="evidence" value="ECO:0007669"/>
    <property type="project" value="InterPro"/>
</dbReference>
<proteinExistence type="predicted"/>
<feature type="domain" description="HTH luxR-type" evidence="4">
    <location>
        <begin position="150"/>
        <end position="215"/>
    </location>
</feature>
<dbReference type="SMART" id="SM00448">
    <property type="entry name" value="REC"/>
    <property type="match status" value="1"/>
</dbReference>
<gene>
    <name evidence="6" type="primary">bvgA_2</name>
    <name evidence="6" type="ORF">LMG3431_06216</name>
</gene>
<dbReference type="GO" id="GO:0003677">
    <property type="term" value="F:DNA binding"/>
    <property type="evidence" value="ECO:0007669"/>
    <property type="project" value="UniProtKB-KW"/>
</dbReference>
<name>A0A6S7ADX5_9BURK</name>
<reference evidence="6 7" key="1">
    <citation type="submission" date="2020-04" db="EMBL/GenBank/DDBJ databases">
        <authorList>
            <person name="De Canck E."/>
        </authorList>
    </citation>
    <scope>NUCLEOTIDE SEQUENCE [LARGE SCALE GENOMIC DNA]</scope>
    <source>
        <strain evidence="6 7">LMG 3431</strain>
    </source>
</reference>
<dbReference type="SUPFAM" id="SSF52172">
    <property type="entry name" value="CheY-like"/>
    <property type="match status" value="1"/>
</dbReference>
<dbReference type="AlphaFoldDB" id="A0A6S7ADX5"/>
<dbReference type="Gene3D" id="3.40.50.2300">
    <property type="match status" value="1"/>
</dbReference>
<organism evidence="6 7">
    <name type="scientific">Achromobacter pestifer</name>
    <dbReference type="NCBI Taxonomy" id="1353889"/>
    <lineage>
        <taxon>Bacteria</taxon>
        <taxon>Pseudomonadati</taxon>
        <taxon>Pseudomonadota</taxon>
        <taxon>Betaproteobacteria</taxon>
        <taxon>Burkholderiales</taxon>
        <taxon>Alcaligenaceae</taxon>
        <taxon>Achromobacter</taxon>
    </lineage>
</organism>
<feature type="modified residue" description="4-aspartylphosphate" evidence="3">
    <location>
        <position position="62"/>
    </location>
</feature>
<evidence type="ECO:0000256" key="1">
    <source>
        <dbReference type="ARBA" id="ARBA00022553"/>
    </source>
</evidence>
<keyword evidence="2" id="KW-0238">DNA-binding</keyword>
<feature type="domain" description="Response regulatory" evidence="5">
    <location>
        <begin position="11"/>
        <end position="127"/>
    </location>
</feature>
<dbReference type="Pfam" id="PF00196">
    <property type="entry name" value="GerE"/>
    <property type="match status" value="1"/>
</dbReference>
<dbReference type="InterPro" id="IPR016032">
    <property type="entry name" value="Sig_transdc_resp-reg_C-effctor"/>
</dbReference>
<evidence type="ECO:0000259" key="4">
    <source>
        <dbReference type="PROSITE" id="PS50043"/>
    </source>
</evidence>
<keyword evidence="1 3" id="KW-0597">Phosphoprotein</keyword>
<dbReference type="InterPro" id="IPR000792">
    <property type="entry name" value="Tscrpt_reg_LuxR_C"/>
</dbReference>
<dbReference type="InterPro" id="IPR011006">
    <property type="entry name" value="CheY-like_superfamily"/>
</dbReference>
<dbReference type="InterPro" id="IPR036388">
    <property type="entry name" value="WH-like_DNA-bd_sf"/>
</dbReference>
<dbReference type="InterPro" id="IPR058245">
    <property type="entry name" value="NreC/VraR/RcsB-like_REC"/>
</dbReference>
<dbReference type="Pfam" id="PF00072">
    <property type="entry name" value="Response_reg"/>
    <property type="match status" value="1"/>
</dbReference>
<dbReference type="PROSITE" id="PS50043">
    <property type="entry name" value="HTH_LUXR_2"/>
    <property type="match status" value="1"/>
</dbReference>
<dbReference type="InterPro" id="IPR051015">
    <property type="entry name" value="EvgA-like"/>
</dbReference>
<evidence type="ECO:0000256" key="2">
    <source>
        <dbReference type="ARBA" id="ARBA00023125"/>
    </source>
</evidence>
<dbReference type="PROSITE" id="PS50110">
    <property type="entry name" value="RESPONSE_REGULATORY"/>
    <property type="match status" value="1"/>
</dbReference>
<evidence type="ECO:0000313" key="6">
    <source>
        <dbReference type="EMBL" id="CAB3714579.1"/>
    </source>
</evidence>
<keyword evidence="7" id="KW-1185">Reference proteome</keyword>
<dbReference type="PANTHER" id="PTHR45566:SF1">
    <property type="entry name" value="HTH-TYPE TRANSCRIPTIONAL REGULATOR YHJB-RELATED"/>
    <property type="match status" value="1"/>
</dbReference>
<protein>
    <submittedName>
        <fullName evidence="6">Virulence factors putative positive transcription regulator BvgA</fullName>
    </submittedName>
</protein>
<dbReference type="Gene3D" id="1.10.10.10">
    <property type="entry name" value="Winged helix-like DNA-binding domain superfamily/Winged helix DNA-binding domain"/>
    <property type="match status" value="1"/>
</dbReference>